<keyword evidence="2" id="KW-1185">Reference proteome</keyword>
<evidence type="ECO:0000313" key="2">
    <source>
        <dbReference type="Proteomes" id="UP000825598"/>
    </source>
</evidence>
<dbReference type="Proteomes" id="UP000825598">
    <property type="component" value="Plasmid unnamed1"/>
</dbReference>
<sequence>MNRFSAVGVAYYAGLGVIALVRPSVPPGMFGGRADTTDAQVEVRAVYGGLPLAFAGLLAASPAAAPAVAVATAGMAVVRAGGWLAEGRRVTSITKLALAAEVAVAAAIAAGMRGTTARAGG</sequence>
<proteinExistence type="predicted"/>
<organism evidence="1 2">
    <name type="scientific">Mycolicibacterium farcinogenes</name>
    <name type="common">Mycobacterium farcinogenes</name>
    <dbReference type="NCBI Taxonomy" id="1802"/>
    <lineage>
        <taxon>Bacteria</taxon>
        <taxon>Bacillati</taxon>
        <taxon>Actinomycetota</taxon>
        <taxon>Actinomycetes</taxon>
        <taxon>Mycobacteriales</taxon>
        <taxon>Mycobacteriaceae</taxon>
        <taxon>Mycolicibacterium</taxon>
    </lineage>
</organism>
<gene>
    <name evidence="1" type="ORF">K6L26_30400</name>
</gene>
<geneLocation type="plasmid" evidence="1 2">
    <name>unnamed1</name>
</geneLocation>
<protein>
    <submittedName>
        <fullName evidence="1">DUF4345 domain-containing protein</fullName>
    </submittedName>
</protein>
<name>A0ACD1FQX5_MYCFR</name>
<accession>A0ACD1FQX5</accession>
<dbReference type="EMBL" id="CP081674">
    <property type="protein sequence ID" value="QZH69447.1"/>
    <property type="molecule type" value="Genomic_DNA"/>
</dbReference>
<evidence type="ECO:0000313" key="1">
    <source>
        <dbReference type="EMBL" id="QZH69447.1"/>
    </source>
</evidence>
<reference evidence="1" key="1">
    <citation type="submission" date="2021-07" db="EMBL/GenBank/DDBJ databases">
        <title>Complete Genome Sequences of Mycobacterium farcinogenes Isolated from Clinical Specimens from Patients in Thailand.</title>
        <authorList>
            <person name="Sodsai P."/>
        </authorList>
    </citation>
    <scope>NUCLEOTIDE SEQUENCE</scope>
    <source>
        <strain evidence="1">BKK/CU-MFGFA-001</strain>
    </source>
</reference>
<keyword evidence="1" id="KW-0614">Plasmid</keyword>